<dbReference type="PANTHER" id="PTHR21558">
    <property type="entry name" value="SPEER/SPETEX"/>
    <property type="match status" value="1"/>
</dbReference>
<proteinExistence type="predicted"/>
<keyword evidence="1" id="KW-0175">Coiled coil</keyword>
<accession>A0A9J7HCQ2</accession>
<dbReference type="InterPro" id="IPR006907">
    <property type="entry name" value="DLG5_N"/>
</dbReference>
<dbReference type="Proteomes" id="UP001108280">
    <property type="component" value="Unplaced"/>
</dbReference>
<organism evidence="3 4">
    <name type="scientific">Cricetulus griseus</name>
    <name type="common">Chinese hamster</name>
    <name type="synonym">Cricetulus barabensis griseus</name>
    <dbReference type="NCBI Taxonomy" id="10029"/>
    <lineage>
        <taxon>Eukaryota</taxon>
        <taxon>Metazoa</taxon>
        <taxon>Chordata</taxon>
        <taxon>Craniata</taxon>
        <taxon>Vertebrata</taxon>
        <taxon>Euteleostomi</taxon>
        <taxon>Mammalia</taxon>
        <taxon>Eutheria</taxon>
        <taxon>Euarchontoglires</taxon>
        <taxon>Glires</taxon>
        <taxon>Rodentia</taxon>
        <taxon>Myomorpha</taxon>
        <taxon>Muroidea</taxon>
        <taxon>Cricetidae</taxon>
        <taxon>Cricetinae</taxon>
        <taxon>Cricetulus</taxon>
    </lineage>
</organism>
<evidence type="ECO:0000256" key="1">
    <source>
        <dbReference type="SAM" id="Coils"/>
    </source>
</evidence>
<dbReference type="GeneID" id="100766044"/>
<keyword evidence="3" id="KW-1185">Reference proteome</keyword>
<name>A0A9J7HCQ2_CRIGR</name>
<evidence type="ECO:0000259" key="2">
    <source>
        <dbReference type="Pfam" id="PF04822"/>
    </source>
</evidence>
<sequence length="142" mass="16745">TTGKASIPTSLTKQEQQVNKLDKLTHQLEMLTNERNELQGILANYTNKDLNNRLNFELELLNMEHQKVMLDLQKLPKEINEALQKCKQLTEETVSCRQLLNEWTQLKEKVRVLREENRKLRREQISLQESSEEMKMLCGEAH</sequence>
<feature type="non-terminal residue" evidence="4">
    <location>
        <position position="1"/>
    </location>
</feature>
<reference evidence="4" key="1">
    <citation type="submission" date="2025-08" db="UniProtKB">
        <authorList>
            <consortium name="RefSeq"/>
        </authorList>
    </citation>
    <scope>IDENTIFICATION</scope>
    <source>
        <strain evidence="4">17A/GY</strain>
        <tissue evidence="4">Liver</tissue>
    </source>
</reference>
<dbReference type="AlphaFoldDB" id="A0A9J7HCQ2"/>
<gene>
    <name evidence="4" type="primary">LOC100766044</name>
</gene>
<feature type="domain" description="Disks large homolog 5 N-terminal" evidence="2">
    <location>
        <begin position="4"/>
        <end position="83"/>
    </location>
</feature>
<feature type="coiled-coil region" evidence="1">
    <location>
        <begin position="14"/>
        <end position="48"/>
    </location>
</feature>
<dbReference type="KEGG" id="cge:100766044"/>
<evidence type="ECO:0000313" key="3">
    <source>
        <dbReference type="Proteomes" id="UP001108280"/>
    </source>
</evidence>
<dbReference type="RefSeq" id="XP_035309797.1">
    <property type="nucleotide sequence ID" value="XM_035453906.1"/>
</dbReference>
<protein>
    <submittedName>
        <fullName evidence="4">Shootin-1 isoform X2</fullName>
    </submittedName>
</protein>
<dbReference type="Pfam" id="PF04822">
    <property type="entry name" value="Takusan"/>
    <property type="match status" value="1"/>
</dbReference>
<evidence type="ECO:0000313" key="4">
    <source>
        <dbReference type="RefSeq" id="XP_035309797.1"/>
    </source>
</evidence>
<feature type="coiled-coil region" evidence="1">
    <location>
        <begin position="72"/>
        <end position="133"/>
    </location>
</feature>
<dbReference type="OrthoDB" id="9617604at2759"/>